<reference evidence="1 2" key="1">
    <citation type="submission" date="2018-05" db="EMBL/GenBank/DDBJ databases">
        <title>Genomic Encyclopedia of Type Strains, Phase III (KMG-III): the genomes of soil and plant-associated and newly described type strains.</title>
        <authorList>
            <person name="Whitman W."/>
        </authorList>
    </citation>
    <scope>NUCLEOTIDE SEQUENCE [LARGE SCALE GENOMIC DNA]</scope>
    <source>
        <strain evidence="1 2">CECT 5696</strain>
    </source>
</reference>
<name>A0A2V2YV41_9BACL</name>
<evidence type="ECO:0000313" key="2">
    <source>
        <dbReference type="Proteomes" id="UP000246635"/>
    </source>
</evidence>
<proteinExistence type="predicted"/>
<gene>
    <name evidence="1" type="ORF">DFQ01_110120</name>
</gene>
<dbReference type="AlphaFoldDB" id="A0A2V2YV41"/>
<protein>
    <submittedName>
        <fullName evidence="1">Uncharacterized protein</fullName>
    </submittedName>
</protein>
<comment type="caution">
    <text evidence="1">The sequence shown here is derived from an EMBL/GenBank/DDBJ whole genome shotgun (WGS) entry which is preliminary data.</text>
</comment>
<dbReference type="EMBL" id="QGTQ01000010">
    <property type="protein sequence ID" value="PWW01230.1"/>
    <property type="molecule type" value="Genomic_DNA"/>
</dbReference>
<keyword evidence="2" id="KW-1185">Reference proteome</keyword>
<dbReference type="OrthoDB" id="3035539at2"/>
<dbReference type="Proteomes" id="UP000246635">
    <property type="component" value="Unassembled WGS sequence"/>
</dbReference>
<dbReference type="RefSeq" id="WP_110044718.1">
    <property type="nucleotide sequence ID" value="NZ_CP054613.1"/>
</dbReference>
<organism evidence="1 2">
    <name type="scientific">Paenibacillus cellulosilyticus</name>
    <dbReference type="NCBI Taxonomy" id="375489"/>
    <lineage>
        <taxon>Bacteria</taxon>
        <taxon>Bacillati</taxon>
        <taxon>Bacillota</taxon>
        <taxon>Bacilli</taxon>
        <taxon>Bacillales</taxon>
        <taxon>Paenibacillaceae</taxon>
        <taxon>Paenibacillus</taxon>
    </lineage>
</organism>
<sequence>MPDKKQLKETIAQGDDSIDYVLILNTDGTFELIEGAGAGAVSHLNYVTRWNPFDQGNDYVGSKAAKDKEHISRIMDGAKKAWDKFKETGYTRITNLWEYPPLFHATTSTQIMNRSLTARCRKRPILVSSTCTRPHYCWADLIHKKPVLDFSITNSDET</sequence>
<accession>A0A2V2YV41</accession>
<evidence type="ECO:0000313" key="1">
    <source>
        <dbReference type="EMBL" id="PWW01230.1"/>
    </source>
</evidence>